<accession>A0A3A8E9H7</accession>
<evidence type="ECO:0000313" key="3">
    <source>
        <dbReference type="EMBL" id="RKG30839.1"/>
    </source>
</evidence>
<dbReference type="EC" id="5.3.3.18" evidence="3"/>
<sequence>MDFQHILTHVEQRIAYLTFNRPEVLNSFNEQMHLEVAQILTEWEKSEKIKVIVISGMGKGFCAGQDLSARKPEVIEDPDYDAGASLDRYYNPLVLKIANMPKVVVAAVNGVAAGAGANIALACDIVVAKQSASFIQSFSKVGLIPDAGGTWILPRLVGQARAKALMLLGNKLSADKALQCGMIWDVFPDDEFQNQLNGLVETLALQPSSSVRLIKKALNLSQQNSIEQQLNLERDLQREAGKSTNYREGVQAFMQKRQPNFD</sequence>
<dbReference type="InterPro" id="IPR014748">
    <property type="entry name" value="Enoyl-CoA_hydra_C"/>
</dbReference>
<dbReference type="Pfam" id="PF00378">
    <property type="entry name" value="ECH_1"/>
    <property type="match status" value="1"/>
</dbReference>
<dbReference type="InterPro" id="IPR018376">
    <property type="entry name" value="Enoyl-CoA_hyd/isom_CS"/>
</dbReference>
<dbReference type="InterPro" id="IPR029045">
    <property type="entry name" value="ClpP/crotonase-like_dom_sf"/>
</dbReference>
<protein>
    <submittedName>
        <fullName evidence="3">2-(1,2-epoxy-1,2-dihydrophenyl)acetyl-CoA isomerase</fullName>
        <ecNumber evidence="3">5.3.3.18</ecNumber>
    </submittedName>
</protein>
<dbReference type="InterPro" id="IPR001753">
    <property type="entry name" value="Enoyl-CoA_hydra/iso"/>
</dbReference>
<organism evidence="3 4">
    <name type="scientific">Acinetobacter guerrae</name>
    <dbReference type="NCBI Taxonomy" id="1843371"/>
    <lineage>
        <taxon>Bacteria</taxon>
        <taxon>Pseudomonadati</taxon>
        <taxon>Pseudomonadota</taxon>
        <taxon>Gammaproteobacteria</taxon>
        <taxon>Moraxellales</taxon>
        <taxon>Moraxellaceae</taxon>
        <taxon>Acinetobacter</taxon>
    </lineage>
</organism>
<dbReference type="PROSITE" id="PS00166">
    <property type="entry name" value="ENOYL_COA_HYDRATASE"/>
    <property type="match status" value="1"/>
</dbReference>
<dbReference type="CDD" id="cd06558">
    <property type="entry name" value="crotonase-like"/>
    <property type="match status" value="1"/>
</dbReference>
<reference evidence="3 4" key="1">
    <citation type="submission" date="2018-09" db="EMBL/GenBank/DDBJ databases">
        <title>The draft genome of Acinetobacter spp. strains.</title>
        <authorList>
            <person name="Qin J."/>
            <person name="Feng Y."/>
            <person name="Zong Z."/>
        </authorList>
    </citation>
    <scope>NUCLEOTIDE SEQUENCE [LARGE SCALE GENOMIC DNA]</scope>
    <source>
        <strain evidence="3 4">WCHAc060096</strain>
    </source>
</reference>
<comment type="similarity">
    <text evidence="1 2">Belongs to the enoyl-CoA hydratase/isomerase family.</text>
</comment>
<dbReference type="NCBIfam" id="TIGR02280">
    <property type="entry name" value="PaaB1"/>
    <property type="match status" value="1"/>
</dbReference>
<dbReference type="PANTHER" id="PTHR43459">
    <property type="entry name" value="ENOYL-COA HYDRATASE"/>
    <property type="match status" value="1"/>
</dbReference>
<dbReference type="InterPro" id="IPR011968">
    <property type="entry name" value="PaaB1"/>
</dbReference>
<dbReference type="SUPFAM" id="SSF52096">
    <property type="entry name" value="ClpP/crotonase"/>
    <property type="match status" value="1"/>
</dbReference>
<keyword evidence="4" id="KW-1185">Reference proteome</keyword>
<evidence type="ECO:0000256" key="2">
    <source>
        <dbReference type="RuleBase" id="RU003707"/>
    </source>
</evidence>
<dbReference type="Gene3D" id="1.10.12.10">
    <property type="entry name" value="Lyase 2-enoyl-coa Hydratase, Chain A, domain 2"/>
    <property type="match status" value="1"/>
</dbReference>
<proteinExistence type="inferred from homology"/>
<dbReference type="AlphaFoldDB" id="A0A3A8E9H7"/>
<comment type="caution">
    <text evidence="3">The sequence shown here is derived from an EMBL/GenBank/DDBJ whole genome shotgun (WGS) entry which is preliminary data.</text>
</comment>
<dbReference type="PANTHER" id="PTHR43459:SF1">
    <property type="entry name" value="EG:BACN32G11.4 PROTEIN"/>
    <property type="match status" value="1"/>
</dbReference>
<keyword evidence="3" id="KW-0413">Isomerase</keyword>
<evidence type="ECO:0000313" key="4">
    <source>
        <dbReference type="Proteomes" id="UP000269001"/>
    </source>
</evidence>
<evidence type="ECO:0000256" key="1">
    <source>
        <dbReference type="ARBA" id="ARBA00005254"/>
    </source>
</evidence>
<name>A0A3A8E9H7_9GAMM</name>
<dbReference type="GO" id="GO:0010124">
    <property type="term" value="P:phenylacetate catabolic process"/>
    <property type="evidence" value="ECO:0007669"/>
    <property type="project" value="InterPro"/>
</dbReference>
<gene>
    <name evidence="3" type="ORF">D7V21_15215</name>
</gene>
<dbReference type="RefSeq" id="WP_120371296.1">
    <property type="nucleotide sequence ID" value="NZ_RAXU01000027.1"/>
</dbReference>
<dbReference type="EMBL" id="RAXU01000027">
    <property type="protein sequence ID" value="RKG30839.1"/>
    <property type="molecule type" value="Genomic_DNA"/>
</dbReference>
<dbReference type="GO" id="GO:0016853">
    <property type="term" value="F:isomerase activity"/>
    <property type="evidence" value="ECO:0007669"/>
    <property type="project" value="UniProtKB-KW"/>
</dbReference>
<dbReference type="Gene3D" id="3.90.226.10">
    <property type="entry name" value="2-enoyl-CoA Hydratase, Chain A, domain 1"/>
    <property type="match status" value="1"/>
</dbReference>
<dbReference type="Proteomes" id="UP000269001">
    <property type="component" value="Unassembled WGS sequence"/>
</dbReference>